<gene>
    <name evidence="7" type="ORF">Dthio_PD2989</name>
</gene>
<dbReference type="RefSeq" id="WP_008868695.1">
    <property type="nucleotide sequence ID" value="NZ_ACJN02000001.1"/>
</dbReference>
<dbReference type="OrthoDB" id="5418320at2"/>
<dbReference type="PANTHER" id="PTHR30629">
    <property type="entry name" value="PROPHAGE INTEGRASE"/>
    <property type="match status" value="1"/>
</dbReference>
<dbReference type="Pfam" id="PF13356">
    <property type="entry name" value="Arm-DNA-bind_3"/>
    <property type="match status" value="1"/>
</dbReference>
<keyword evidence="4" id="KW-0233">DNA recombination</keyword>
<dbReference type="EMBL" id="ACJN02000001">
    <property type="protein sequence ID" value="EFI35563.1"/>
    <property type="molecule type" value="Genomic_DNA"/>
</dbReference>
<keyword evidence="3" id="KW-0238">DNA-binding</keyword>
<dbReference type="eggNOG" id="COG0582">
    <property type="taxonomic scope" value="Bacteria"/>
</dbReference>
<dbReference type="Gene3D" id="1.10.150.130">
    <property type="match status" value="1"/>
</dbReference>
<dbReference type="Proteomes" id="UP000005496">
    <property type="component" value="Unassembled WGS sequence"/>
</dbReference>
<protein>
    <submittedName>
        <fullName evidence="7">Integrase family protein</fullName>
    </submittedName>
</protein>
<dbReference type="InterPro" id="IPR025166">
    <property type="entry name" value="Integrase_DNA_bind_dom"/>
</dbReference>
<sequence>MPRQNLTPKFVTNPPKPTDKPKTDYFDTQVSGFLLEVRSSGKATYYLRYRDNTGQLKQVKLGTPETLSLDEARTRARATKSQTLIGFDPKAEQEKIKAIPTFKDFVYDSYLPYAKTYKKSWEQDQTMIEQRMLRVWGRRKLNSINTHDLIEFQNNLVKGGLKAGSVNRYMALVKYIFNLAERWEIIDKAPTRNARKLEDNGARERYLNQEEVYRLLEALNSCKSQVVPDLIEFLLLTGARKTEAAELTWQEVDMERGIWELPAQRNKAGKPKTVPLSEAAIKVLKRRADNGSRWVFPNPETGKPLRHFHNTWDRIRKQAGIPSARLHDLRHSFASFLVNSGRSLYEVQKLLGHSQLSTTQRYAHLTEDTLKEATEIAGSLVGIRKVENGE</sequence>
<dbReference type="GO" id="GO:0006310">
    <property type="term" value="P:DNA recombination"/>
    <property type="evidence" value="ECO:0007669"/>
    <property type="project" value="UniProtKB-KW"/>
</dbReference>
<evidence type="ECO:0000313" key="8">
    <source>
        <dbReference type="Proteomes" id="UP000005496"/>
    </source>
</evidence>
<evidence type="ECO:0000256" key="1">
    <source>
        <dbReference type="ARBA" id="ARBA00008857"/>
    </source>
</evidence>
<feature type="domain" description="Tyr recombinase" evidence="6">
    <location>
        <begin position="202"/>
        <end position="375"/>
    </location>
</feature>
<comment type="caution">
    <text evidence="7">The sequence shown here is derived from an EMBL/GenBank/DDBJ whole genome shotgun (WGS) entry which is preliminary data.</text>
</comment>
<comment type="similarity">
    <text evidence="1">Belongs to the 'phage' integrase family.</text>
</comment>
<evidence type="ECO:0000256" key="3">
    <source>
        <dbReference type="ARBA" id="ARBA00023125"/>
    </source>
</evidence>
<dbReference type="InterPro" id="IPR013762">
    <property type="entry name" value="Integrase-like_cat_sf"/>
</dbReference>
<organism evidence="7 8">
    <name type="scientific">Desulfonatronospira thiodismutans ASO3-1</name>
    <dbReference type="NCBI Taxonomy" id="555779"/>
    <lineage>
        <taxon>Bacteria</taxon>
        <taxon>Pseudomonadati</taxon>
        <taxon>Thermodesulfobacteriota</taxon>
        <taxon>Desulfovibrionia</taxon>
        <taxon>Desulfovibrionales</taxon>
        <taxon>Desulfonatronovibrionaceae</taxon>
        <taxon>Desulfonatronospira</taxon>
    </lineage>
</organism>
<dbReference type="InterPro" id="IPR002104">
    <property type="entry name" value="Integrase_catalytic"/>
</dbReference>
<reference evidence="7" key="1">
    <citation type="submission" date="2010-05" db="EMBL/GenBank/DDBJ databases">
        <title>The draft genome of Desulfonatronospira thiodismutans ASO3-1.</title>
        <authorList>
            <consortium name="US DOE Joint Genome Institute (JGI-PGF)"/>
            <person name="Lucas S."/>
            <person name="Copeland A."/>
            <person name="Lapidus A."/>
            <person name="Cheng J.-F."/>
            <person name="Bruce D."/>
            <person name="Goodwin L."/>
            <person name="Pitluck S."/>
            <person name="Chertkov O."/>
            <person name="Brettin T."/>
            <person name="Detter J.C."/>
            <person name="Han C."/>
            <person name="Land M.L."/>
            <person name="Hauser L."/>
            <person name="Kyrpides N."/>
            <person name="Mikhailova N."/>
            <person name="Muyzer G."/>
            <person name="Woyke T."/>
        </authorList>
    </citation>
    <scope>NUCLEOTIDE SEQUENCE [LARGE SCALE GENOMIC DNA]</scope>
    <source>
        <strain evidence="7">ASO3-1</strain>
    </source>
</reference>
<accession>D6SLK2</accession>
<dbReference type="SUPFAM" id="SSF56349">
    <property type="entry name" value="DNA breaking-rejoining enzymes"/>
    <property type="match status" value="1"/>
</dbReference>
<dbReference type="AlphaFoldDB" id="D6SLK2"/>
<proteinExistence type="inferred from homology"/>
<name>D6SLK2_9BACT</name>
<evidence type="ECO:0000256" key="4">
    <source>
        <dbReference type="ARBA" id="ARBA00023172"/>
    </source>
</evidence>
<dbReference type="InterPro" id="IPR050808">
    <property type="entry name" value="Phage_Integrase"/>
</dbReference>
<dbReference type="CDD" id="cd00796">
    <property type="entry name" value="INT_Rci_Hp1_C"/>
    <property type="match status" value="1"/>
</dbReference>
<feature type="region of interest" description="Disordered" evidence="5">
    <location>
        <begin position="1"/>
        <end position="22"/>
    </location>
</feature>
<evidence type="ECO:0000256" key="5">
    <source>
        <dbReference type="SAM" id="MobiDB-lite"/>
    </source>
</evidence>
<dbReference type="InterPro" id="IPR010998">
    <property type="entry name" value="Integrase_recombinase_N"/>
</dbReference>
<dbReference type="GO" id="GO:0003677">
    <property type="term" value="F:DNA binding"/>
    <property type="evidence" value="ECO:0007669"/>
    <property type="project" value="UniProtKB-KW"/>
</dbReference>
<dbReference type="PROSITE" id="PS51898">
    <property type="entry name" value="TYR_RECOMBINASE"/>
    <property type="match status" value="1"/>
</dbReference>
<dbReference type="Gene3D" id="3.30.160.390">
    <property type="entry name" value="Integrase, DNA-binding domain"/>
    <property type="match status" value="1"/>
</dbReference>
<keyword evidence="8" id="KW-1185">Reference proteome</keyword>
<evidence type="ECO:0000259" key="6">
    <source>
        <dbReference type="PROSITE" id="PS51898"/>
    </source>
</evidence>
<dbReference type="Pfam" id="PF00589">
    <property type="entry name" value="Phage_integrase"/>
    <property type="match status" value="1"/>
</dbReference>
<evidence type="ECO:0000313" key="7">
    <source>
        <dbReference type="EMBL" id="EFI35563.1"/>
    </source>
</evidence>
<evidence type="ECO:0000256" key="2">
    <source>
        <dbReference type="ARBA" id="ARBA00022908"/>
    </source>
</evidence>
<keyword evidence="2" id="KW-0229">DNA integration</keyword>
<dbReference type="InterPro" id="IPR038488">
    <property type="entry name" value="Integrase_DNA-bd_sf"/>
</dbReference>
<dbReference type="Gene3D" id="1.10.443.10">
    <property type="entry name" value="Intergrase catalytic core"/>
    <property type="match status" value="1"/>
</dbReference>
<dbReference type="GO" id="GO:0015074">
    <property type="term" value="P:DNA integration"/>
    <property type="evidence" value="ECO:0007669"/>
    <property type="project" value="UniProtKB-KW"/>
</dbReference>
<dbReference type="PANTHER" id="PTHR30629:SF2">
    <property type="entry name" value="PROPHAGE INTEGRASE INTS-RELATED"/>
    <property type="match status" value="1"/>
</dbReference>
<dbReference type="InterPro" id="IPR011010">
    <property type="entry name" value="DNA_brk_join_enz"/>
</dbReference>